<comment type="caution">
    <text evidence="4">Lacks conserved residue(s) required for the propagation of feature annotation.</text>
</comment>
<dbReference type="GO" id="GO:0008017">
    <property type="term" value="F:microtubule binding"/>
    <property type="evidence" value="ECO:0007669"/>
    <property type="project" value="InterPro"/>
</dbReference>
<dbReference type="GO" id="GO:0005524">
    <property type="term" value="F:ATP binding"/>
    <property type="evidence" value="ECO:0007669"/>
    <property type="project" value="UniProtKB-KW"/>
</dbReference>
<dbReference type="Pfam" id="PF00225">
    <property type="entry name" value="Kinesin"/>
    <property type="match status" value="1"/>
</dbReference>
<dbReference type="InterPro" id="IPR036961">
    <property type="entry name" value="Kinesin_motor_dom_sf"/>
</dbReference>
<evidence type="ECO:0000256" key="4">
    <source>
        <dbReference type="PROSITE-ProRule" id="PRU00283"/>
    </source>
</evidence>
<evidence type="ECO:0000259" key="6">
    <source>
        <dbReference type="PROSITE" id="PS50067"/>
    </source>
</evidence>
<dbReference type="EMBL" id="LGRX02025771">
    <property type="protein sequence ID" value="KAK3251889.1"/>
    <property type="molecule type" value="Genomic_DNA"/>
</dbReference>
<comment type="similarity">
    <text evidence="4">Belongs to the TRAFAC class myosin-kinesin ATPase superfamily. Kinesin family.</text>
</comment>
<evidence type="ECO:0000313" key="8">
    <source>
        <dbReference type="Proteomes" id="UP001190700"/>
    </source>
</evidence>
<accession>A0AAE0F547</accession>
<dbReference type="SMART" id="SM00129">
    <property type="entry name" value="KISc"/>
    <property type="match status" value="1"/>
</dbReference>
<keyword evidence="2" id="KW-0067">ATP-binding</keyword>
<dbReference type="PANTHER" id="PTHR47972:SF28">
    <property type="entry name" value="KINESIN-LIKE PROTEIN KLP-3"/>
    <property type="match status" value="1"/>
</dbReference>
<dbReference type="PRINTS" id="PR00380">
    <property type="entry name" value="KINESINHEAVY"/>
</dbReference>
<evidence type="ECO:0000256" key="1">
    <source>
        <dbReference type="ARBA" id="ARBA00022741"/>
    </source>
</evidence>
<keyword evidence="1" id="KW-0547">Nucleotide-binding</keyword>
<dbReference type="SUPFAM" id="SSF52540">
    <property type="entry name" value="P-loop containing nucleoside triphosphate hydrolases"/>
    <property type="match status" value="1"/>
</dbReference>
<dbReference type="Gene3D" id="3.40.850.10">
    <property type="entry name" value="Kinesin motor domain"/>
    <property type="match status" value="1"/>
</dbReference>
<keyword evidence="3" id="KW-0505">Motor protein</keyword>
<proteinExistence type="inferred from homology"/>
<evidence type="ECO:0000256" key="2">
    <source>
        <dbReference type="ARBA" id="ARBA00022840"/>
    </source>
</evidence>
<dbReference type="GO" id="GO:0003777">
    <property type="term" value="F:microtubule motor activity"/>
    <property type="evidence" value="ECO:0007669"/>
    <property type="project" value="InterPro"/>
</dbReference>
<dbReference type="InterPro" id="IPR027417">
    <property type="entry name" value="P-loop_NTPase"/>
</dbReference>
<sequence>MTSSPFGCWRCAGAQQEATSRRATFATNMNEHSSRSHYLLSVNVQTINNLTGAVYLGKLHLVDLAGSERISKTGAEGSRLKEAQAINKSLSALGDVISSLASKDKHIPYRNSKLTYLLQDSLGGNSKCLMFCQVSPSEEQMEETQCSLEFASRVRSVELGQAATSQKGAPAKKSSRPSAAPGSPSKPGSPGAARRPSSAASARR</sequence>
<dbReference type="AlphaFoldDB" id="A0AAE0F547"/>
<feature type="region of interest" description="Disordered" evidence="5">
    <location>
        <begin position="159"/>
        <end position="204"/>
    </location>
</feature>
<dbReference type="GO" id="GO:0007018">
    <property type="term" value="P:microtubule-based movement"/>
    <property type="evidence" value="ECO:0007669"/>
    <property type="project" value="InterPro"/>
</dbReference>
<dbReference type="InterPro" id="IPR019821">
    <property type="entry name" value="Kinesin_motor_CS"/>
</dbReference>
<name>A0AAE0F547_9CHLO</name>
<protein>
    <submittedName>
        <fullName evidence="7">Kinesin-like protein</fullName>
    </submittedName>
</protein>
<comment type="caution">
    <text evidence="7">The sequence shown here is derived from an EMBL/GenBank/DDBJ whole genome shotgun (WGS) entry which is preliminary data.</text>
</comment>
<evidence type="ECO:0000256" key="3">
    <source>
        <dbReference type="ARBA" id="ARBA00023175"/>
    </source>
</evidence>
<dbReference type="InterPro" id="IPR001752">
    <property type="entry name" value="Kinesin_motor_dom"/>
</dbReference>
<dbReference type="InterPro" id="IPR027640">
    <property type="entry name" value="Kinesin-like_fam"/>
</dbReference>
<organism evidence="7 8">
    <name type="scientific">Cymbomonas tetramitiformis</name>
    <dbReference type="NCBI Taxonomy" id="36881"/>
    <lineage>
        <taxon>Eukaryota</taxon>
        <taxon>Viridiplantae</taxon>
        <taxon>Chlorophyta</taxon>
        <taxon>Pyramimonadophyceae</taxon>
        <taxon>Pyramimonadales</taxon>
        <taxon>Pyramimonadaceae</taxon>
        <taxon>Cymbomonas</taxon>
    </lineage>
</organism>
<gene>
    <name evidence="7" type="ORF">CYMTET_38810</name>
</gene>
<evidence type="ECO:0000313" key="7">
    <source>
        <dbReference type="EMBL" id="KAK3251889.1"/>
    </source>
</evidence>
<dbReference type="PROSITE" id="PS50067">
    <property type="entry name" value="KINESIN_MOTOR_2"/>
    <property type="match status" value="1"/>
</dbReference>
<dbReference type="Proteomes" id="UP001190700">
    <property type="component" value="Unassembled WGS sequence"/>
</dbReference>
<dbReference type="PANTHER" id="PTHR47972">
    <property type="entry name" value="KINESIN-LIKE PROTEIN KLP-3"/>
    <property type="match status" value="1"/>
</dbReference>
<dbReference type="GO" id="GO:0015630">
    <property type="term" value="C:microtubule cytoskeleton"/>
    <property type="evidence" value="ECO:0007669"/>
    <property type="project" value="TreeGrafter"/>
</dbReference>
<dbReference type="PROSITE" id="PS00411">
    <property type="entry name" value="KINESIN_MOTOR_1"/>
    <property type="match status" value="1"/>
</dbReference>
<feature type="compositionally biased region" description="Low complexity" evidence="5">
    <location>
        <begin position="167"/>
        <end position="204"/>
    </location>
</feature>
<feature type="domain" description="Kinesin motor" evidence="6">
    <location>
        <begin position="1"/>
        <end position="157"/>
    </location>
</feature>
<reference evidence="7 8" key="1">
    <citation type="journal article" date="2015" name="Genome Biol. Evol.">
        <title>Comparative Genomics of a Bacterivorous Green Alga Reveals Evolutionary Causalities and Consequences of Phago-Mixotrophic Mode of Nutrition.</title>
        <authorList>
            <person name="Burns J.A."/>
            <person name="Paasch A."/>
            <person name="Narechania A."/>
            <person name="Kim E."/>
        </authorList>
    </citation>
    <scope>NUCLEOTIDE SEQUENCE [LARGE SCALE GENOMIC DNA]</scope>
    <source>
        <strain evidence="7 8">PLY_AMNH</strain>
    </source>
</reference>
<evidence type="ECO:0000256" key="5">
    <source>
        <dbReference type="SAM" id="MobiDB-lite"/>
    </source>
</evidence>
<keyword evidence="8" id="KW-1185">Reference proteome</keyword>